<keyword evidence="2" id="KW-1185">Reference proteome</keyword>
<dbReference type="EMBL" id="JAIXNE010000001">
    <property type="protein sequence ID" value="MCA6073441.1"/>
    <property type="molecule type" value="Genomic_DNA"/>
</dbReference>
<dbReference type="AlphaFoldDB" id="A0A9X1KYC0"/>
<protein>
    <submittedName>
        <fullName evidence="1">DUF4920 domain-containing protein</fullName>
    </submittedName>
</protein>
<proteinExistence type="predicted"/>
<dbReference type="Proteomes" id="UP001139409">
    <property type="component" value="Unassembled WGS sequence"/>
</dbReference>
<comment type="caution">
    <text evidence="1">The sequence shown here is derived from an EMBL/GenBank/DDBJ whole genome shotgun (WGS) entry which is preliminary data.</text>
</comment>
<dbReference type="InterPro" id="IPR032577">
    <property type="entry name" value="DUF4920"/>
</dbReference>
<evidence type="ECO:0000313" key="2">
    <source>
        <dbReference type="Proteomes" id="UP001139409"/>
    </source>
</evidence>
<sequence>MKKLFFIALAGTMAFACQPKNQETEAQTEEVAVAEASAGLSFYGEEITTDNAAELASLMDQVNPGDTVAVKVKGTINATCAMKGCWMNLDGPEGDVRVTFKDYGFFVPKEGMEGNEAIIEGIAVKSVTDVETLRHYAKDAGKSEEEIAAITEPQEGIAIIANGVAIRSVK</sequence>
<dbReference type="Pfam" id="PF16267">
    <property type="entry name" value="DUF4920"/>
    <property type="match status" value="1"/>
</dbReference>
<name>A0A9X1KYC0_9BACT</name>
<dbReference type="RefSeq" id="WP_225696558.1">
    <property type="nucleotide sequence ID" value="NZ_JAIXNE010000001.1"/>
</dbReference>
<evidence type="ECO:0000313" key="1">
    <source>
        <dbReference type="EMBL" id="MCA6073441.1"/>
    </source>
</evidence>
<reference evidence="1" key="1">
    <citation type="submission" date="2021-09" db="EMBL/GenBank/DDBJ databases">
        <title>Fulvivirga sp. isolated from coastal sediment.</title>
        <authorList>
            <person name="Yu H."/>
        </authorList>
    </citation>
    <scope>NUCLEOTIDE SEQUENCE</scope>
    <source>
        <strain evidence="1">1062</strain>
    </source>
</reference>
<dbReference type="PROSITE" id="PS51257">
    <property type="entry name" value="PROKAR_LIPOPROTEIN"/>
    <property type="match status" value="1"/>
</dbReference>
<gene>
    <name evidence="1" type="ORF">LDX50_01090</name>
</gene>
<accession>A0A9X1KYC0</accession>
<organism evidence="1 2">
    <name type="scientific">Fulvivirga sedimenti</name>
    <dbReference type="NCBI Taxonomy" id="2879465"/>
    <lineage>
        <taxon>Bacteria</taxon>
        <taxon>Pseudomonadati</taxon>
        <taxon>Bacteroidota</taxon>
        <taxon>Cytophagia</taxon>
        <taxon>Cytophagales</taxon>
        <taxon>Fulvivirgaceae</taxon>
        <taxon>Fulvivirga</taxon>
    </lineage>
</organism>